<protein>
    <submittedName>
        <fullName evidence="2">Lipoprotein</fullName>
    </submittedName>
</protein>
<evidence type="ECO:0000313" key="2">
    <source>
        <dbReference type="EMBL" id="KRM39384.1"/>
    </source>
</evidence>
<dbReference type="Proteomes" id="UP000051223">
    <property type="component" value="Unassembled WGS sequence"/>
</dbReference>
<keyword evidence="3" id="KW-1185">Reference proteome</keyword>
<reference evidence="2 3" key="1">
    <citation type="journal article" date="2015" name="Genome Announc.">
        <title>Expanding the biotechnology potential of lactobacilli through comparative genomics of 213 strains and associated genera.</title>
        <authorList>
            <person name="Sun Z."/>
            <person name="Harris H.M."/>
            <person name="McCann A."/>
            <person name="Guo C."/>
            <person name="Argimon S."/>
            <person name="Zhang W."/>
            <person name="Yang X."/>
            <person name="Jeffery I.B."/>
            <person name="Cooney J.C."/>
            <person name="Kagawa T.F."/>
            <person name="Liu W."/>
            <person name="Song Y."/>
            <person name="Salvetti E."/>
            <person name="Wrobel A."/>
            <person name="Rasinkangas P."/>
            <person name="Parkhill J."/>
            <person name="Rea M.C."/>
            <person name="O'Sullivan O."/>
            <person name="Ritari J."/>
            <person name="Douillard F.P."/>
            <person name="Paul Ross R."/>
            <person name="Yang R."/>
            <person name="Briner A.E."/>
            <person name="Felis G.E."/>
            <person name="de Vos W.M."/>
            <person name="Barrangou R."/>
            <person name="Klaenhammer T.R."/>
            <person name="Caufield P.W."/>
            <person name="Cui Y."/>
            <person name="Zhang H."/>
            <person name="O'Toole P.W."/>
        </authorList>
    </citation>
    <scope>NUCLEOTIDE SEQUENCE [LARGE SCALE GENOMIC DNA]</scope>
    <source>
        <strain evidence="2 3">DSM 5661</strain>
    </source>
</reference>
<feature type="compositionally biased region" description="Polar residues" evidence="1">
    <location>
        <begin position="201"/>
        <end position="210"/>
    </location>
</feature>
<evidence type="ECO:0000256" key="1">
    <source>
        <dbReference type="SAM" id="MobiDB-lite"/>
    </source>
</evidence>
<dbReference type="STRING" id="1423754.FC39_GL001127"/>
<comment type="caution">
    <text evidence="2">The sequence shown here is derived from an EMBL/GenBank/DDBJ whole genome shotgun (WGS) entry which is preliminary data.</text>
</comment>
<evidence type="ECO:0000313" key="3">
    <source>
        <dbReference type="Proteomes" id="UP000051223"/>
    </source>
</evidence>
<dbReference type="eggNOG" id="ENOG50313PC">
    <property type="taxonomic scope" value="Bacteria"/>
</dbReference>
<feature type="compositionally biased region" description="Basic and acidic residues" evidence="1">
    <location>
        <begin position="191"/>
        <end position="200"/>
    </location>
</feature>
<gene>
    <name evidence="2" type="ORF">FC39_GL001127</name>
</gene>
<sequence length="264" mass="29525">MEDGKTLVKAKKYAKASRIFEKAYQIKSTKKAHAYSTQADMMADAVSDAKNYRFALAISSAKKAANQANGYHVLTSHARSLKKALEEVKANIDNEIKPLLTKARENEDNEEYDDALSDYQDVIDLPYINGKYYAKYLKLAQDGVKRVKKLALDNDEEDKQSSTDNKEDDQSTSENSSESSESSSSQSSVDNEIKNHHTGDHTVNGQTVQADTLSEIKKQLDSLGYNSSAWSPQDMINLYRSVNQDSQAKPSQITKDDVESYLKK</sequence>
<dbReference type="EMBL" id="AZGI01000041">
    <property type="protein sequence ID" value="KRM39384.1"/>
    <property type="molecule type" value="Genomic_DNA"/>
</dbReference>
<name>A0A0R1YA13_9LACO</name>
<dbReference type="AlphaFoldDB" id="A0A0R1YA13"/>
<feature type="compositionally biased region" description="Basic and acidic residues" evidence="1">
    <location>
        <begin position="159"/>
        <end position="169"/>
    </location>
</feature>
<proteinExistence type="predicted"/>
<dbReference type="PATRIC" id="fig|1423754.3.peg.1158"/>
<accession>A0A0R1YA13</accession>
<organism evidence="2 3">
    <name type="scientific">Lactobacillus hamsteri DSM 5661 = JCM 6256</name>
    <dbReference type="NCBI Taxonomy" id="1423754"/>
    <lineage>
        <taxon>Bacteria</taxon>
        <taxon>Bacillati</taxon>
        <taxon>Bacillota</taxon>
        <taxon>Bacilli</taxon>
        <taxon>Lactobacillales</taxon>
        <taxon>Lactobacillaceae</taxon>
        <taxon>Lactobacillus</taxon>
    </lineage>
</organism>
<feature type="compositionally biased region" description="Low complexity" evidence="1">
    <location>
        <begin position="172"/>
        <end position="188"/>
    </location>
</feature>
<feature type="region of interest" description="Disordered" evidence="1">
    <location>
        <begin position="242"/>
        <end position="264"/>
    </location>
</feature>
<feature type="region of interest" description="Disordered" evidence="1">
    <location>
        <begin position="154"/>
        <end position="210"/>
    </location>
</feature>
<keyword evidence="2" id="KW-0449">Lipoprotein</keyword>
<feature type="compositionally biased region" description="Basic and acidic residues" evidence="1">
    <location>
        <begin position="254"/>
        <end position="264"/>
    </location>
</feature>
<feature type="compositionally biased region" description="Polar residues" evidence="1">
    <location>
        <begin position="242"/>
        <end position="253"/>
    </location>
</feature>